<evidence type="ECO:0000313" key="3">
    <source>
        <dbReference type="Proteomes" id="UP000236754"/>
    </source>
</evidence>
<dbReference type="AlphaFoldDB" id="A0A1H6DMV5"/>
<name>A0A1H6DMV5_9ACTN</name>
<dbReference type="RefSeq" id="WP_103889247.1">
    <property type="nucleotide sequence ID" value="NZ_FNVU01000017.1"/>
</dbReference>
<protein>
    <submittedName>
        <fullName evidence="2">Uncharacterized protein</fullName>
    </submittedName>
</protein>
<dbReference type="Proteomes" id="UP000236754">
    <property type="component" value="Unassembled WGS sequence"/>
</dbReference>
<evidence type="ECO:0000313" key="2">
    <source>
        <dbReference type="EMBL" id="SEG86612.1"/>
    </source>
</evidence>
<evidence type="ECO:0000256" key="1">
    <source>
        <dbReference type="SAM" id="MobiDB-lite"/>
    </source>
</evidence>
<accession>A0A1H6DMV5</accession>
<dbReference type="OrthoDB" id="69974at2"/>
<dbReference type="EMBL" id="FNVU01000017">
    <property type="protein sequence ID" value="SEG86612.1"/>
    <property type="molecule type" value="Genomic_DNA"/>
</dbReference>
<proteinExistence type="predicted"/>
<keyword evidence="3" id="KW-1185">Reference proteome</keyword>
<organism evidence="2 3">
    <name type="scientific">Actinacidiphila yanglinensis</name>
    <dbReference type="NCBI Taxonomy" id="310779"/>
    <lineage>
        <taxon>Bacteria</taxon>
        <taxon>Bacillati</taxon>
        <taxon>Actinomycetota</taxon>
        <taxon>Actinomycetes</taxon>
        <taxon>Kitasatosporales</taxon>
        <taxon>Streptomycetaceae</taxon>
        <taxon>Actinacidiphila</taxon>
    </lineage>
</organism>
<gene>
    <name evidence="2" type="ORF">SAMN05216223_117139</name>
</gene>
<sequence>MSTHPYETHITVACQDARELDRLTAWAAGNAAKLTHIVLARGRMPSQPMLTLGSSGTGLREHQDAAFALERRAREAGFRPVRVKTETVPWAPEAPQEDEAAAEAGAGTYFEHHVKLALPADFDRERLLATAVPHGAHLSWNARRLRDPLTGRHERFVTQRCHAVGAWTAGGRLAALLADIDADGDEVLAVEREFVLLDSDLSVDDGWMAAPASGPAPEEARGAGDGGIKEASWTTG</sequence>
<reference evidence="2 3" key="1">
    <citation type="submission" date="2016-10" db="EMBL/GenBank/DDBJ databases">
        <authorList>
            <person name="de Groot N.N."/>
        </authorList>
    </citation>
    <scope>NUCLEOTIDE SEQUENCE [LARGE SCALE GENOMIC DNA]</scope>
    <source>
        <strain evidence="2 3">CGMCC 4.2023</strain>
    </source>
</reference>
<feature type="region of interest" description="Disordered" evidence="1">
    <location>
        <begin position="209"/>
        <end position="236"/>
    </location>
</feature>